<dbReference type="InterPro" id="IPR056823">
    <property type="entry name" value="TEN-like_YD-shell"/>
</dbReference>
<feature type="region of interest" description="Disordered" evidence="5">
    <location>
        <begin position="1666"/>
        <end position="1693"/>
    </location>
</feature>
<organism evidence="7 8">
    <name type="scientific">Kibdelosporangium aridum</name>
    <dbReference type="NCBI Taxonomy" id="2030"/>
    <lineage>
        <taxon>Bacteria</taxon>
        <taxon>Bacillati</taxon>
        <taxon>Actinomycetota</taxon>
        <taxon>Actinomycetes</taxon>
        <taxon>Pseudonocardiales</taxon>
        <taxon>Pseudonocardiaceae</taxon>
        <taxon>Kibdelosporangium</taxon>
    </lineage>
</organism>
<dbReference type="PANTHER" id="PTHR32305">
    <property type="match status" value="1"/>
</dbReference>
<comment type="subcellular location">
    <subcellularLocation>
        <location evidence="1">Secreted</location>
    </subcellularLocation>
</comment>
<dbReference type="Gene3D" id="2.170.16.10">
    <property type="entry name" value="Hedgehog/Intein (Hint) domain"/>
    <property type="match status" value="1"/>
</dbReference>
<gene>
    <name evidence="7" type="ORF">DMH04_44075</name>
</gene>
<dbReference type="Gene3D" id="2.180.10.10">
    <property type="entry name" value="RHS repeat-associated core"/>
    <property type="match status" value="2"/>
</dbReference>
<feature type="domain" description="Hint" evidence="6">
    <location>
        <begin position="1804"/>
        <end position="1900"/>
    </location>
</feature>
<dbReference type="PROSITE" id="PS50817">
    <property type="entry name" value="INTEIN_N_TER"/>
    <property type="match status" value="1"/>
</dbReference>
<evidence type="ECO:0000256" key="2">
    <source>
        <dbReference type="ARBA" id="ARBA00022525"/>
    </source>
</evidence>
<evidence type="ECO:0000256" key="1">
    <source>
        <dbReference type="ARBA" id="ARBA00004613"/>
    </source>
</evidence>
<evidence type="ECO:0000256" key="5">
    <source>
        <dbReference type="SAM" id="MobiDB-lite"/>
    </source>
</evidence>
<dbReference type="InterPro" id="IPR003587">
    <property type="entry name" value="Hint_dom_N"/>
</dbReference>
<dbReference type="GO" id="GO:0016539">
    <property type="term" value="P:intein-mediated protein splicing"/>
    <property type="evidence" value="ECO:0007669"/>
    <property type="project" value="InterPro"/>
</dbReference>
<dbReference type="InterPro" id="IPR003284">
    <property type="entry name" value="Sal_SpvB"/>
</dbReference>
<dbReference type="GO" id="GO:0005576">
    <property type="term" value="C:extracellular region"/>
    <property type="evidence" value="ECO:0007669"/>
    <property type="project" value="UniProtKB-SubCell"/>
</dbReference>
<dbReference type="InterPro" id="IPR006530">
    <property type="entry name" value="YD"/>
</dbReference>
<dbReference type="NCBIfam" id="TIGR03696">
    <property type="entry name" value="Rhs_assc_core"/>
    <property type="match status" value="1"/>
</dbReference>
<evidence type="ECO:0000259" key="6">
    <source>
        <dbReference type="SMART" id="SM00306"/>
    </source>
</evidence>
<dbReference type="InterPro" id="IPR006141">
    <property type="entry name" value="Intein_N"/>
</dbReference>
<dbReference type="Proteomes" id="UP000287547">
    <property type="component" value="Unassembled WGS sequence"/>
</dbReference>
<keyword evidence="4" id="KW-0843">Virulence</keyword>
<dbReference type="Pfam" id="PF07591">
    <property type="entry name" value="PT-HINT"/>
    <property type="match status" value="1"/>
</dbReference>
<feature type="compositionally biased region" description="Basic and acidic residues" evidence="5">
    <location>
        <begin position="83"/>
        <end position="98"/>
    </location>
</feature>
<dbReference type="CDD" id="cd00081">
    <property type="entry name" value="Hint"/>
    <property type="match status" value="1"/>
</dbReference>
<evidence type="ECO:0000313" key="7">
    <source>
        <dbReference type="EMBL" id="RSM70790.1"/>
    </source>
</evidence>
<dbReference type="SMART" id="SM00306">
    <property type="entry name" value="HintN"/>
    <property type="match status" value="1"/>
</dbReference>
<evidence type="ECO:0000256" key="3">
    <source>
        <dbReference type="ARBA" id="ARBA00022737"/>
    </source>
</evidence>
<dbReference type="InterPro" id="IPR022385">
    <property type="entry name" value="Rhs_assc_core"/>
</dbReference>
<dbReference type="OrthoDB" id="291011at2"/>
<sequence>MDAVSCRGVRSLGSRSHVVLSFSRLRRRLSVASTVTLSGTLVVAVAMPQIAVAEGGPSVALPEVASVGSSVAGVQPHNPADAESEKNALRGEQGDRQHGSGGGNYSATSLSPSATWQVSGQTGDFSWSYPLAVTQVPGGVQPSLALSYSSSAVDGLTSATNNQASWVGDGWALWPGFVERTYDSCQRDVENADSEKPMDQCWRNDNATLSLNGSATMLIRDEKSGAWRGKSDDGSRIERLGKPEDRDESWKVTTTDGTQYFFGSRPEAKSAWKVPVFGDDSGEPCYNPAGFASSWCDRTYRWNVDKVISRTGDMMVYNYETETNKYGRNKATAVSTYDRGGYLTTIDYGLRADDAAVQASGRVVFDVADRCIPGTDCGNLNNWPDVPSNLKCDDNVCKDRWSPSFFSTKRLHKITTQIRKAGTFAPVDSWTLRHTYPEPGDGERPAMWLAGVTHTGHTGPAGAERIPLPEVVFEGARLPNRVYTPGDGHSKLIRYRMNAILSESGGVTGIRYAEPECVPGRAMPDPKVPEQNTMRCYPAKWAAPLSAPRTDYFHKYVVAQVTSLDRMGSTVADTTTYQYPANSAAWHKDESEFTPDAERTWNSFRGYGTVTVLKGNGSDGPRSKTVQTFYRGMNGDHGREFKVRDSENGEALDENWLNGQMRESITYLGETDTVVTKTISEPHFRKEPTAVRGPFKAHIVRPGTAQTYTPLKAGGVRQTKSVNKYDDADLTGSVIAIDDFGDVGTDKDDRCTRNEYDRRPDTWLMALPSRIQTVSVHCGVPVNLPVHALSETVSTYDSVGNPTEIKQLSGFADGEAVYISKARTTDYDRHGRGLAVLDAEGHQSKVSFNPSLGGPVTSTTVTNALNESTTTTYDELRGIAIHTKDANGRVSQSQYDALGRLIETWSPDRDRSRRQSGSAKFSYTISHDAPNAVETKQLGPNGKYITSTQILDGLLRPRQTQVPTQDGRLLTDTRYDSHGRAYLSTMPFFNKAPVDMRLWQATNLDGVPGHTVTKYDGAERAVEQIFMAPTEQWKTTTEYGGDRVTVTPPAGGTTTTTVTDARGQVVQKLTYSAPGVFDTTAYSYHPDGQVAQVTDPGDNTWKFEYDLSGRVVLKDDPVKGRTTLKYDKLGRLTETTDARGITLTNTYDALGRRKTMSRDTTKLAEWAYDTASNGKGMLASATRYVNGHAYVTRVTGYDIGARPYRTEIEIPAVEGKLAGTYVAKAQYGPDGTQINAALPQIDTMPAETLTYSHDDLGRPTTTTSSLNGQTDYVSQSLYTVYGEPERLQLGVLPQRVWLSYYFDEKTRRLTRSIVDTETSKPMQTDVNYTYDPAGNVLSIVDKPIGQKVDTQCFRYDHLRRLTEAWTPDTGCAEPVLGTTGPEPYWQSFRYDKVGNRLSDSLRGGAGPELTSTYHYTGSSPRLRSMDFGFAGAAAATKAYDYDPAGNTIKRDSQVLDWTDEGLLGKVTDKGAETSFVYTADGQRLIRHDPAGSTLYLGSQEVRVDKATGTKTVTRTYSHAGKPVAVRVGSKLTWLASDHQGTNQVAVDPAELKADKRRQLPFGGPRGQQPLFPGEKGFVGGTVDESIGLTTMGPRQYDSQTGRFLSVDPIMDPSDPQQMHGYTYSNNSPITFSDPSGMWLVGGDDSMDGGQWGIRNNSDGSQTVIGVPPPSRQNHGNGIVSRKTSDGGGYINRIRVNPKDTKDFAALLSMANRKTIGQPVMSSARDNGYDLGHSALILKLACDELEDTSAACSEEFADQLDQIIFDEDVMPTPGRGSIRNMGRLVKKLANWGRKEAKESAREPEYCSFTGETAVVMADGSAKPIAKVKIGDQVLATDPETGQRAAKTVTAVMVHGDMVQDLVTEDGATVTTTRDHRFWNETDREWQRADQLDPGDSLLTATGERVEVKGFRAGTQQVTAAYNLTVQDLHTYHVMVGAKPVLVHNECPEFKIGRRYEDEVTLSDGKVYLVSARVVYDYDDTIVLDGVDFVPADMSVNWEENRKKLPQGEIWGLVLNRYLPKAKEQGYANLEFSFTRTTGNPDHRGRYKIPTDR</sequence>
<feature type="region of interest" description="Disordered" evidence="5">
    <location>
        <begin position="225"/>
        <end position="248"/>
    </location>
</feature>
<dbReference type="InterPro" id="IPR050708">
    <property type="entry name" value="T6SS_VgrG/RHS"/>
</dbReference>
<dbReference type="Pfam" id="PF25023">
    <property type="entry name" value="TEN_YD-shell"/>
    <property type="match status" value="2"/>
</dbReference>
<proteinExistence type="predicted"/>
<dbReference type="SUPFAM" id="SSF51294">
    <property type="entry name" value="Hedgehog/intein (Hint) domain"/>
    <property type="match status" value="1"/>
</dbReference>
<accession>A0A428YQF7</accession>
<keyword evidence="2" id="KW-0964">Secreted</keyword>
<evidence type="ECO:0000313" key="8">
    <source>
        <dbReference type="Proteomes" id="UP000287547"/>
    </source>
</evidence>
<keyword evidence="3" id="KW-0677">Repeat</keyword>
<name>A0A428YQF7_KIBAR</name>
<feature type="region of interest" description="Disordered" evidence="5">
    <location>
        <begin position="70"/>
        <end position="110"/>
    </location>
</feature>
<dbReference type="NCBIfam" id="TIGR01643">
    <property type="entry name" value="YD_repeat_2x"/>
    <property type="match status" value="2"/>
</dbReference>
<dbReference type="Pfam" id="PF03534">
    <property type="entry name" value="SpvB"/>
    <property type="match status" value="1"/>
</dbReference>
<dbReference type="GO" id="GO:0005737">
    <property type="term" value="C:cytoplasm"/>
    <property type="evidence" value="ECO:0007669"/>
    <property type="project" value="InterPro"/>
</dbReference>
<comment type="caution">
    <text evidence="7">The sequence shown here is derived from an EMBL/GenBank/DDBJ whole genome shotgun (WGS) entry which is preliminary data.</text>
</comment>
<evidence type="ECO:0000256" key="4">
    <source>
        <dbReference type="ARBA" id="ARBA00023026"/>
    </source>
</evidence>
<dbReference type="PANTHER" id="PTHR32305:SF17">
    <property type="entry name" value="TRNA NUCLEASE WAPA"/>
    <property type="match status" value="1"/>
</dbReference>
<dbReference type="EMBL" id="QHKI01000064">
    <property type="protein sequence ID" value="RSM70790.1"/>
    <property type="molecule type" value="Genomic_DNA"/>
</dbReference>
<protein>
    <submittedName>
        <fullName evidence="7">Type IV secretion protein Rhs</fullName>
    </submittedName>
</protein>
<dbReference type="InterPro" id="IPR036844">
    <property type="entry name" value="Hint_dom_sf"/>
</dbReference>
<reference evidence="7 8" key="1">
    <citation type="submission" date="2018-05" db="EMBL/GenBank/DDBJ databases">
        <title>Evolution of GPA BGCs.</title>
        <authorList>
            <person name="Waglechner N."/>
            <person name="Wright G.D."/>
        </authorList>
    </citation>
    <scope>NUCLEOTIDE SEQUENCE [LARGE SCALE GENOMIC DNA]</scope>
    <source>
        <strain evidence="7 8">A82846</strain>
    </source>
</reference>